<keyword evidence="3" id="KW-1185">Reference proteome</keyword>
<gene>
    <name evidence="2" type="primary">Contig2681.g2878</name>
    <name evidence="2" type="ORF">STYLEM_13995</name>
</gene>
<evidence type="ECO:0000256" key="1">
    <source>
        <dbReference type="SAM" id="MobiDB-lite"/>
    </source>
</evidence>
<evidence type="ECO:0000313" key="2">
    <source>
        <dbReference type="EMBL" id="CDW84926.1"/>
    </source>
</evidence>
<proteinExistence type="predicted"/>
<evidence type="ECO:0000313" key="3">
    <source>
        <dbReference type="Proteomes" id="UP000039865"/>
    </source>
</evidence>
<dbReference type="Proteomes" id="UP000039865">
    <property type="component" value="Unassembled WGS sequence"/>
</dbReference>
<dbReference type="InParanoid" id="A0A078ASG3"/>
<feature type="region of interest" description="Disordered" evidence="1">
    <location>
        <begin position="190"/>
        <end position="213"/>
    </location>
</feature>
<protein>
    <submittedName>
        <fullName evidence="2">Uncharacterized protein</fullName>
    </submittedName>
</protein>
<sequence length="623" mass="72655">MSRFVSTPLLVPFQVGSIKQILPNNKINQKRKKSTKEQKEQIKSKDYQQLIVPYSFKPKEKQLVSFDQRPKKVKNLLMITYENSKDESLKEIIELQEQLRDIGLITKKQNTRGPSQDFDDIMGKDMQSYYDQQLAARQNAKTSYQQFKEKYGDKMRDASRNQVIQDQLLITELDDYIFEDKQFMPRVIKTSQQTKRSERNSLPRAQSLLKKNNQQIRSPINNHKTLSINSQARPITSHQQMKKQNTLGELSLSSSVNQNVFPIDVLISRPKSKLLSIDIDKPFIEFLTKDKVNPQSVYQKVNIATDYNMDIATQPRLNENDYQKMKGHGGFPHYKKRKSVNGGKQTPLRERSQGQGSNIHHPQSPYLKRVSHGKFSNDFSQKQLQNLKVSLQSENTFHTPNDHTLGQSNSSHHLEKAQSMTRFKFNMAYNNLKNKLTKEQLFSKIYQNQNNLLQQQQNTQKQFTTSNSKRSIVTAKDRFNQYKHQRNQQMIIQAQPFYKMFDNNQMMADDDMPIKIVQNAFIVRPKHNQINFKYLQNNVKKYDQDIQTTSTFQPSPQNNSYLKAKLNQGGESFELITNELVNETRLISDRGLIHDVQMFNQNGTSSGFKVSIYKQDSKINEDN</sequence>
<dbReference type="EMBL" id="CCKQ01013284">
    <property type="protein sequence ID" value="CDW84926.1"/>
    <property type="molecule type" value="Genomic_DNA"/>
</dbReference>
<accession>A0A078ASG3</accession>
<name>A0A078ASG3_STYLE</name>
<organism evidence="2 3">
    <name type="scientific">Stylonychia lemnae</name>
    <name type="common">Ciliate</name>
    <dbReference type="NCBI Taxonomy" id="5949"/>
    <lineage>
        <taxon>Eukaryota</taxon>
        <taxon>Sar</taxon>
        <taxon>Alveolata</taxon>
        <taxon>Ciliophora</taxon>
        <taxon>Intramacronucleata</taxon>
        <taxon>Spirotrichea</taxon>
        <taxon>Stichotrichia</taxon>
        <taxon>Sporadotrichida</taxon>
        <taxon>Oxytrichidae</taxon>
        <taxon>Stylonychinae</taxon>
        <taxon>Stylonychia</taxon>
    </lineage>
</organism>
<dbReference type="AlphaFoldDB" id="A0A078ASG3"/>
<feature type="region of interest" description="Disordered" evidence="1">
    <location>
        <begin position="326"/>
        <end position="364"/>
    </location>
</feature>
<reference evidence="2 3" key="1">
    <citation type="submission" date="2014-06" db="EMBL/GenBank/DDBJ databases">
        <authorList>
            <person name="Swart Estienne"/>
        </authorList>
    </citation>
    <scope>NUCLEOTIDE SEQUENCE [LARGE SCALE GENOMIC DNA]</scope>
    <source>
        <strain evidence="2 3">130c</strain>
    </source>
</reference>